<feature type="compositionally biased region" description="Polar residues" evidence="1">
    <location>
        <begin position="123"/>
        <end position="137"/>
    </location>
</feature>
<protein>
    <submittedName>
        <fullName evidence="2">(raccoon dog) hypothetical protein</fullName>
    </submittedName>
</protein>
<evidence type="ECO:0000256" key="1">
    <source>
        <dbReference type="SAM" id="MobiDB-lite"/>
    </source>
</evidence>
<sequence length="416" mass="43728">MGCATWACGPRGGGRRPPGGGAGQGPGHRLTLILGPLQALASPAGGGGVGGAAHLGSRSPWRQNSVALPRGQRIPRATATPSRLPPAPPACVPRGGPASPQDCGSRRGRWTGPGPGAHGRQGTLLSSLPESGRQGTLLSSLPRARGCPSSWAAAVSKPPPGKVPGPTRTEHRTTPHLWDSFHSWRPLKVASIRMPSLVHCLSVWGSLWVPEPTRERLLSHPTDQPRVSFQGCQRRAGPASPPAGCSERPASLPPLTGNLKPHLLGACHHIVPLLCSFLRTRIFPVLQSRRDSRVGSPAQRAIHSLPASAPLPPPPHRDLHGSGEAGTLFHLFSGMLSWKDTRRKGVSSALSLPRLPPAHPRGGPALFQLLPWTPQDGFSVAHTTPQAPEYSPPSPVRLPKGPLSGPLSYMPSLFSS</sequence>
<keyword evidence="3" id="KW-1185">Reference proteome</keyword>
<proteinExistence type="predicted"/>
<reference evidence="2" key="1">
    <citation type="submission" date="2020-12" db="EMBL/GenBank/DDBJ databases">
        <authorList>
            <consortium name="Molecular Ecology Group"/>
        </authorList>
    </citation>
    <scope>NUCLEOTIDE SEQUENCE</scope>
    <source>
        <strain evidence="2">TBG_1078</strain>
    </source>
</reference>
<feature type="compositionally biased region" description="Gly residues" evidence="1">
    <location>
        <begin position="10"/>
        <end position="26"/>
    </location>
</feature>
<comment type="caution">
    <text evidence="2">The sequence shown here is derived from an EMBL/GenBank/DDBJ whole genome shotgun (WGS) entry which is preliminary data.</text>
</comment>
<dbReference type="Proteomes" id="UP000645828">
    <property type="component" value="Unassembled WGS sequence"/>
</dbReference>
<evidence type="ECO:0000313" key="3">
    <source>
        <dbReference type="Proteomes" id="UP000645828"/>
    </source>
</evidence>
<organism evidence="2 3">
    <name type="scientific">Nyctereutes procyonoides</name>
    <name type="common">Raccoon dog</name>
    <name type="synonym">Canis procyonoides</name>
    <dbReference type="NCBI Taxonomy" id="34880"/>
    <lineage>
        <taxon>Eukaryota</taxon>
        <taxon>Metazoa</taxon>
        <taxon>Chordata</taxon>
        <taxon>Craniata</taxon>
        <taxon>Vertebrata</taxon>
        <taxon>Euteleostomi</taxon>
        <taxon>Mammalia</taxon>
        <taxon>Eutheria</taxon>
        <taxon>Laurasiatheria</taxon>
        <taxon>Carnivora</taxon>
        <taxon>Caniformia</taxon>
        <taxon>Canidae</taxon>
        <taxon>Nyctereutes</taxon>
    </lineage>
</organism>
<feature type="region of interest" description="Disordered" evidence="1">
    <location>
        <begin position="1"/>
        <end position="29"/>
    </location>
</feature>
<feature type="region of interest" description="Disordered" evidence="1">
    <location>
        <begin position="149"/>
        <end position="174"/>
    </location>
</feature>
<accession>A0A811ZYP2</accession>
<evidence type="ECO:0000313" key="2">
    <source>
        <dbReference type="EMBL" id="CAD7694034.1"/>
    </source>
</evidence>
<dbReference type="AlphaFoldDB" id="A0A811ZYP2"/>
<dbReference type="EMBL" id="CAJHUB010000788">
    <property type="protein sequence ID" value="CAD7694034.1"/>
    <property type="molecule type" value="Genomic_DNA"/>
</dbReference>
<name>A0A811ZYP2_NYCPR</name>
<feature type="region of interest" description="Disordered" evidence="1">
    <location>
        <begin position="378"/>
        <end position="405"/>
    </location>
</feature>
<feature type="region of interest" description="Disordered" evidence="1">
    <location>
        <begin position="45"/>
        <end position="137"/>
    </location>
</feature>
<gene>
    <name evidence="2" type="ORF">NYPRO_LOCUS26826</name>
</gene>